<dbReference type="Gene3D" id="3.30.40.10">
    <property type="entry name" value="Zinc/RING finger domain, C3HC4 (zinc finger)"/>
    <property type="match status" value="1"/>
</dbReference>
<dbReference type="PANTHER" id="PTHR45931">
    <property type="entry name" value="SI:CH211-59O9.10"/>
    <property type="match status" value="1"/>
</dbReference>
<gene>
    <name evidence="7" type="ORF">AMON00008_LOCUS36117</name>
</gene>
<evidence type="ECO:0000256" key="5">
    <source>
        <dbReference type="SAM" id="MobiDB-lite"/>
    </source>
</evidence>
<feature type="region of interest" description="Disordered" evidence="5">
    <location>
        <begin position="46"/>
        <end position="77"/>
    </location>
</feature>
<organism evidence="7">
    <name type="scientific">Alexandrium monilatum</name>
    <dbReference type="NCBI Taxonomy" id="311494"/>
    <lineage>
        <taxon>Eukaryota</taxon>
        <taxon>Sar</taxon>
        <taxon>Alveolata</taxon>
        <taxon>Dinophyceae</taxon>
        <taxon>Gonyaulacales</taxon>
        <taxon>Pyrocystaceae</taxon>
        <taxon>Alexandrium</taxon>
    </lineage>
</organism>
<keyword evidence="1" id="KW-0479">Metal-binding</keyword>
<proteinExistence type="predicted"/>
<keyword evidence="3" id="KW-0862">Zinc</keyword>
<dbReference type="GO" id="GO:0008270">
    <property type="term" value="F:zinc ion binding"/>
    <property type="evidence" value="ECO:0007669"/>
    <property type="project" value="UniProtKB-KW"/>
</dbReference>
<feature type="compositionally biased region" description="Low complexity" evidence="5">
    <location>
        <begin position="110"/>
        <end position="122"/>
    </location>
</feature>
<dbReference type="EMBL" id="HBNR01051597">
    <property type="protein sequence ID" value="CAE4615889.1"/>
    <property type="molecule type" value="Transcribed_RNA"/>
</dbReference>
<dbReference type="AlphaFoldDB" id="A0A7S4RIR7"/>
<evidence type="ECO:0000313" key="7">
    <source>
        <dbReference type="EMBL" id="CAE4615889.1"/>
    </source>
</evidence>
<feature type="domain" description="RING-type" evidence="6">
    <location>
        <begin position="339"/>
        <end position="379"/>
    </location>
</feature>
<evidence type="ECO:0000256" key="2">
    <source>
        <dbReference type="ARBA" id="ARBA00022771"/>
    </source>
</evidence>
<protein>
    <recommendedName>
        <fullName evidence="6">RING-type domain-containing protein</fullName>
    </recommendedName>
</protein>
<dbReference type="SUPFAM" id="SSF57850">
    <property type="entry name" value="RING/U-box"/>
    <property type="match status" value="1"/>
</dbReference>
<keyword evidence="2 4" id="KW-0863">Zinc-finger</keyword>
<evidence type="ECO:0000259" key="6">
    <source>
        <dbReference type="PROSITE" id="PS50089"/>
    </source>
</evidence>
<dbReference type="CDD" id="cd16454">
    <property type="entry name" value="RING-H2_PA-TM-RING"/>
    <property type="match status" value="1"/>
</dbReference>
<evidence type="ECO:0000256" key="4">
    <source>
        <dbReference type="PROSITE-ProRule" id="PRU00175"/>
    </source>
</evidence>
<dbReference type="PROSITE" id="PS50089">
    <property type="entry name" value="ZF_RING_2"/>
    <property type="match status" value="1"/>
</dbReference>
<reference evidence="7" key="1">
    <citation type="submission" date="2021-01" db="EMBL/GenBank/DDBJ databases">
        <authorList>
            <person name="Corre E."/>
            <person name="Pelletier E."/>
            <person name="Niang G."/>
            <person name="Scheremetjew M."/>
            <person name="Finn R."/>
            <person name="Kale V."/>
            <person name="Holt S."/>
            <person name="Cochrane G."/>
            <person name="Meng A."/>
            <person name="Brown T."/>
            <person name="Cohen L."/>
        </authorList>
    </citation>
    <scope>NUCLEOTIDE SEQUENCE</scope>
    <source>
        <strain evidence="7">CCMP3105</strain>
    </source>
</reference>
<dbReference type="InterPro" id="IPR013083">
    <property type="entry name" value="Znf_RING/FYVE/PHD"/>
</dbReference>
<evidence type="ECO:0000256" key="1">
    <source>
        <dbReference type="ARBA" id="ARBA00022723"/>
    </source>
</evidence>
<dbReference type="SMART" id="SM00184">
    <property type="entry name" value="RING"/>
    <property type="match status" value="1"/>
</dbReference>
<dbReference type="GO" id="GO:0061630">
    <property type="term" value="F:ubiquitin protein ligase activity"/>
    <property type="evidence" value="ECO:0007669"/>
    <property type="project" value="TreeGrafter"/>
</dbReference>
<name>A0A7S4RIR7_9DINO</name>
<dbReference type="PANTHER" id="PTHR45931:SF16">
    <property type="entry name" value="RING_U-BOX SUPERFAMILY PROTEIN"/>
    <property type="match status" value="1"/>
</dbReference>
<dbReference type="InterPro" id="IPR051834">
    <property type="entry name" value="RING_finger_E3_ligase"/>
</dbReference>
<dbReference type="InterPro" id="IPR001841">
    <property type="entry name" value="Znf_RING"/>
</dbReference>
<sequence length="397" mass="41153">MAAAAGCAASGRGVLAAPLVVAAAMRKQATLPRRRSFDARLRAHAEGAGLQRSALDTPTGVFPRARVLGPSPQASARPAACPLAVERAADCPTRRFSAIDGLPLPPSASPPAATSSAAVALPSPAPPEPSPQGRQRSRSRSARPPSVEAPREDPASALYFVDALAHRSHVECAACGRNLGSSPVATGAPVQRCALGFRPARTLGVGAQARWLHVDPACLAHLGLPPAGPCAADVVFSPDVGEASRAEVLRSLAVAASMGTDARQRAAPQGAAAVVARGATRVSTERWSYAVARVQRWGRRRPAEGSRASEEPLAQLPRSRLGARDLAGMRDCSGAAPLCAICMEDFADGDDVVRLPCAHLFHPSCAGEWLRRRPVCPLDLLPAMPEESAVVQTTSAV</sequence>
<dbReference type="Pfam" id="PF13639">
    <property type="entry name" value="zf-RING_2"/>
    <property type="match status" value="1"/>
</dbReference>
<feature type="region of interest" description="Disordered" evidence="5">
    <location>
        <begin position="102"/>
        <end position="152"/>
    </location>
</feature>
<dbReference type="GO" id="GO:0005634">
    <property type="term" value="C:nucleus"/>
    <property type="evidence" value="ECO:0007669"/>
    <property type="project" value="TreeGrafter"/>
</dbReference>
<accession>A0A7S4RIR7</accession>
<dbReference type="GO" id="GO:0006511">
    <property type="term" value="P:ubiquitin-dependent protein catabolic process"/>
    <property type="evidence" value="ECO:0007669"/>
    <property type="project" value="TreeGrafter"/>
</dbReference>
<evidence type="ECO:0000256" key="3">
    <source>
        <dbReference type="ARBA" id="ARBA00022833"/>
    </source>
</evidence>